<keyword evidence="5 11" id="KW-0067">ATP-binding</keyword>
<evidence type="ECO:0000256" key="2">
    <source>
        <dbReference type="ARBA" id="ARBA00022741"/>
    </source>
</evidence>
<evidence type="ECO:0000256" key="11">
    <source>
        <dbReference type="PROSITE-ProRule" id="PRU00560"/>
    </source>
</evidence>
<dbReference type="Proteomes" id="UP000512286">
    <property type="component" value="Chromosome"/>
</dbReference>
<feature type="binding site" evidence="11">
    <location>
        <begin position="23"/>
        <end position="30"/>
    </location>
    <ligand>
        <name>ATP</name>
        <dbReference type="ChEBI" id="CHEBI:30616"/>
    </ligand>
</feature>
<name>A0A7D6W2H2_9CLOT</name>
<sequence>MYKLDEFQIKAATSDERNLLVVAAPGSGKTTVIVNRVRYLIEEKGISAGNIIVITFTKSAAVNMKERYIKESRDKKAPFFGTFHGLFYKLLIRHLGKIDIISSTDTYRIIEKNLKIYIDDVSEDKVKEVLNAISLHKTSLGELPMEDSIIASCFEQYELYKKEKDLLDFDDLQINMYKILSEDQKILDKYTKMFRCILVDEFQDCDSLQLKILKLLNKNNSVFCVGDEDQCIYSFRGSRPECMVNFHEEFNGSKVYLSYNYRSSKNIVDISKKLIENNKNRNFKEIINYRKSDGEIRLINPYSEKFQGEDIVNRIEEKYTHGIPLSTNVVIYRTNVEARSISDELIKRKIPFRFLDKEYNFFEHFICKDIIAYMKLAVDPYDFNSFKRIINKPFRYISKQNIDIVGNDIIKDNVFSKLINKGDLKSFQLNKIDRLKSDIAYLNKVSIMTALDYVLNDLEYREYIREYSDKFKISSDDIEIIIQELRTILTEFKTISLFLAHVELVNEELSSLNRTTKEDGVLLSTIHGVKGLEFESVHILNCCEEIIPHGNSKNIEEERRLFYVGITRAINNLYVYSPKTIRGKFVNSSVFLKELDYKEEIRDYGYKNGDEIRHKAYGGGIVKDISGDTIDIVFENGVERKFSLIVLVKNGIIG</sequence>
<dbReference type="GO" id="GO:0005524">
    <property type="term" value="F:ATP binding"/>
    <property type="evidence" value="ECO:0007669"/>
    <property type="project" value="UniProtKB-UniRule"/>
</dbReference>
<gene>
    <name evidence="14" type="ORF">HZF06_06065</name>
</gene>
<evidence type="ECO:0000256" key="8">
    <source>
        <dbReference type="ARBA" id="ARBA00034617"/>
    </source>
</evidence>
<evidence type="ECO:0000256" key="1">
    <source>
        <dbReference type="ARBA" id="ARBA00009922"/>
    </source>
</evidence>
<protein>
    <recommendedName>
        <fullName evidence="9">DNA 3'-5' helicase</fullName>
        <ecNumber evidence="9">5.6.2.4</ecNumber>
    </recommendedName>
</protein>
<dbReference type="Pfam" id="PF13361">
    <property type="entry name" value="UvrD_C"/>
    <property type="match status" value="1"/>
</dbReference>
<dbReference type="PANTHER" id="PTHR11070:SF2">
    <property type="entry name" value="ATP-DEPENDENT DNA HELICASE SRS2"/>
    <property type="match status" value="1"/>
</dbReference>
<dbReference type="SUPFAM" id="SSF52540">
    <property type="entry name" value="P-loop containing nucleoside triphosphate hydrolases"/>
    <property type="match status" value="1"/>
</dbReference>
<feature type="domain" description="UvrD-like helicase C-terminal" evidence="13">
    <location>
        <begin position="265"/>
        <end position="531"/>
    </location>
</feature>
<dbReference type="InterPro" id="IPR027417">
    <property type="entry name" value="P-loop_NTPase"/>
</dbReference>
<dbReference type="GO" id="GO:0043138">
    <property type="term" value="F:3'-5' DNA helicase activity"/>
    <property type="evidence" value="ECO:0007669"/>
    <property type="project" value="UniProtKB-EC"/>
</dbReference>
<dbReference type="GO" id="GO:0003677">
    <property type="term" value="F:DNA binding"/>
    <property type="evidence" value="ECO:0007669"/>
    <property type="project" value="UniProtKB-KW"/>
</dbReference>
<dbReference type="Gene3D" id="1.10.10.160">
    <property type="match status" value="1"/>
</dbReference>
<evidence type="ECO:0000256" key="4">
    <source>
        <dbReference type="ARBA" id="ARBA00022806"/>
    </source>
</evidence>
<dbReference type="EMBL" id="CP059378">
    <property type="protein sequence ID" value="QLY81151.1"/>
    <property type="molecule type" value="Genomic_DNA"/>
</dbReference>
<dbReference type="EC" id="5.6.2.4" evidence="9"/>
<evidence type="ECO:0000313" key="15">
    <source>
        <dbReference type="Proteomes" id="UP000512286"/>
    </source>
</evidence>
<dbReference type="GO" id="GO:0000725">
    <property type="term" value="P:recombinational repair"/>
    <property type="evidence" value="ECO:0007669"/>
    <property type="project" value="TreeGrafter"/>
</dbReference>
<evidence type="ECO:0000313" key="14">
    <source>
        <dbReference type="EMBL" id="QLY81151.1"/>
    </source>
</evidence>
<dbReference type="Gene3D" id="1.10.486.10">
    <property type="entry name" value="PCRA, domain 4"/>
    <property type="match status" value="1"/>
</dbReference>
<evidence type="ECO:0000256" key="9">
    <source>
        <dbReference type="ARBA" id="ARBA00034808"/>
    </source>
</evidence>
<comment type="catalytic activity">
    <reaction evidence="8">
        <text>Couples ATP hydrolysis with the unwinding of duplex DNA by translocating in the 3'-5' direction.</text>
        <dbReference type="EC" id="5.6.2.4"/>
    </reaction>
</comment>
<evidence type="ECO:0000256" key="7">
    <source>
        <dbReference type="ARBA" id="ARBA00023235"/>
    </source>
</evidence>
<dbReference type="Pfam" id="PF00580">
    <property type="entry name" value="UvrD-helicase"/>
    <property type="match status" value="1"/>
</dbReference>
<dbReference type="KEGG" id="cint:HZF06_06065"/>
<keyword evidence="7" id="KW-0413">Isomerase</keyword>
<organism evidence="14 15">
    <name type="scientific">Clostridium intestinale</name>
    <dbReference type="NCBI Taxonomy" id="36845"/>
    <lineage>
        <taxon>Bacteria</taxon>
        <taxon>Bacillati</taxon>
        <taxon>Bacillota</taxon>
        <taxon>Clostridia</taxon>
        <taxon>Eubacteriales</taxon>
        <taxon>Clostridiaceae</taxon>
        <taxon>Clostridium</taxon>
    </lineage>
</organism>
<keyword evidence="3 11" id="KW-0378">Hydrolase</keyword>
<dbReference type="InterPro" id="IPR014016">
    <property type="entry name" value="UvrD-like_ATP-bd"/>
</dbReference>
<dbReference type="GO" id="GO:0033202">
    <property type="term" value="C:DNA helicase complex"/>
    <property type="evidence" value="ECO:0007669"/>
    <property type="project" value="TreeGrafter"/>
</dbReference>
<keyword evidence="4 11" id="KW-0347">Helicase</keyword>
<dbReference type="AlphaFoldDB" id="A0A7D6W2H2"/>
<dbReference type="InterPro" id="IPR013986">
    <property type="entry name" value="DExx_box_DNA_helicase_dom_sf"/>
</dbReference>
<dbReference type="RefSeq" id="WP_181602818.1">
    <property type="nucleotide sequence ID" value="NZ_CP059378.1"/>
</dbReference>
<evidence type="ECO:0000256" key="10">
    <source>
        <dbReference type="ARBA" id="ARBA00048988"/>
    </source>
</evidence>
<dbReference type="InterPro" id="IPR000212">
    <property type="entry name" value="DNA_helicase_UvrD/REP"/>
</dbReference>
<dbReference type="GO" id="GO:0016787">
    <property type="term" value="F:hydrolase activity"/>
    <property type="evidence" value="ECO:0007669"/>
    <property type="project" value="UniProtKB-UniRule"/>
</dbReference>
<reference evidence="14 15" key="1">
    <citation type="submission" date="2020-07" db="EMBL/GenBank/DDBJ databases">
        <title>Electron transfer.</title>
        <authorList>
            <person name="Huang L."/>
            <person name="Liu X."/>
            <person name="Zhou S."/>
        </authorList>
    </citation>
    <scope>NUCLEOTIDE SEQUENCE [LARGE SCALE GENOMIC DNA]</scope>
    <source>
        <strain evidence="14 15">Lx1</strain>
    </source>
</reference>
<feature type="domain" description="UvrD-like helicase ATP-binding" evidence="12">
    <location>
        <begin position="2"/>
        <end position="264"/>
    </location>
</feature>
<evidence type="ECO:0000256" key="6">
    <source>
        <dbReference type="ARBA" id="ARBA00023125"/>
    </source>
</evidence>
<dbReference type="PANTHER" id="PTHR11070">
    <property type="entry name" value="UVRD / RECB / PCRA DNA HELICASE FAMILY MEMBER"/>
    <property type="match status" value="1"/>
</dbReference>
<dbReference type="PROSITE" id="PS51198">
    <property type="entry name" value="UVRD_HELICASE_ATP_BIND"/>
    <property type="match status" value="1"/>
</dbReference>
<accession>A0A7D6W2H2</accession>
<dbReference type="InterPro" id="IPR014017">
    <property type="entry name" value="DNA_helicase_UvrD-like_C"/>
</dbReference>
<dbReference type="PROSITE" id="PS51217">
    <property type="entry name" value="UVRD_HELICASE_CTER"/>
    <property type="match status" value="1"/>
</dbReference>
<dbReference type="GO" id="GO:0005829">
    <property type="term" value="C:cytosol"/>
    <property type="evidence" value="ECO:0007669"/>
    <property type="project" value="TreeGrafter"/>
</dbReference>
<keyword evidence="2 11" id="KW-0547">Nucleotide-binding</keyword>
<dbReference type="CDD" id="cd17932">
    <property type="entry name" value="DEXQc_UvrD"/>
    <property type="match status" value="1"/>
</dbReference>
<comment type="similarity">
    <text evidence="1">Belongs to the helicase family. UvrD subfamily.</text>
</comment>
<evidence type="ECO:0000256" key="3">
    <source>
        <dbReference type="ARBA" id="ARBA00022801"/>
    </source>
</evidence>
<evidence type="ECO:0000256" key="5">
    <source>
        <dbReference type="ARBA" id="ARBA00022840"/>
    </source>
</evidence>
<keyword evidence="6" id="KW-0238">DNA-binding</keyword>
<evidence type="ECO:0000259" key="12">
    <source>
        <dbReference type="PROSITE" id="PS51198"/>
    </source>
</evidence>
<comment type="catalytic activity">
    <reaction evidence="10">
        <text>ATP + H2O = ADP + phosphate + H(+)</text>
        <dbReference type="Rhea" id="RHEA:13065"/>
        <dbReference type="ChEBI" id="CHEBI:15377"/>
        <dbReference type="ChEBI" id="CHEBI:15378"/>
        <dbReference type="ChEBI" id="CHEBI:30616"/>
        <dbReference type="ChEBI" id="CHEBI:43474"/>
        <dbReference type="ChEBI" id="CHEBI:456216"/>
        <dbReference type="EC" id="5.6.2.4"/>
    </reaction>
</comment>
<evidence type="ECO:0000259" key="13">
    <source>
        <dbReference type="PROSITE" id="PS51217"/>
    </source>
</evidence>
<dbReference type="Gene3D" id="3.40.50.300">
    <property type="entry name" value="P-loop containing nucleotide triphosphate hydrolases"/>
    <property type="match status" value="2"/>
</dbReference>
<proteinExistence type="inferred from homology"/>